<feature type="region of interest" description="Disordered" evidence="1">
    <location>
        <begin position="1"/>
        <end position="27"/>
    </location>
</feature>
<dbReference type="InterPro" id="IPR043502">
    <property type="entry name" value="DNA/RNA_pol_sf"/>
</dbReference>
<dbReference type="PANTHER" id="PTHR11439:SF486">
    <property type="entry name" value="RLK (RECEPTOR-LIKE KINASE) PROTEIN, PUTATIVE-RELATED"/>
    <property type="match status" value="1"/>
</dbReference>
<protein>
    <recommendedName>
        <fullName evidence="2">Reverse transcriptase Ty1/copia-type domain-containing protein</fullName>
    </recommendedName>
</protein>
<evidence type="ECO:0000313" key="4">
    <source>
        <dbReference type="Proteomes" id="UP000467841"/>
    </source>
</evidence>
<dbReference type="CDD" id="cd09272">
    <property type="entry name" value="RNase_HI_RT_Ty1"/>
    <property type="match status" value="1"/>
</dbReference>
<dbReference type="Pfam" id="PF07727">
    <property type="entry name" value="RVT_2"/>
    <property type="match status" value="1"/>
</dbReference>
<gene>
    <name evidence="3" type="ORF">MERR_LOCUS20174</name>
</gene>
<sequence>MGSKDKNPRKKKNLGEKVQEEPSKEICPEDINKLVFEEPEKEIRPEDEHDTEKFEISINFAQNGKVWTRNEIEDDDGIFSFSVYKEIDHESDDPDPETISECLKRPDWEKWKMAIQAELLSLNKRSVFGPIVTTPENTKPVGHKWVFVRKRNEKNEVTRYKARLVAQGFSQRPGIDYEETYSPVMDAITFRFLMSLAASQNLEMYLMDVVTAYLYGSLENEIYMKIPEGLKMPEDLKSKAKEICSVRLQRSLYGLKQSGRMWYNRLSEYLLSKDYVNNAICPCVFIKKSSSGFVIIAVYVDDLNMIGTQKEIDDARTHMKEEFEMKDLGKTKFCLGLQIEHFQDGIFVHQSNYTKRVLKRFYMDKATPLSTPMVNRSLDVEKDPFRPCEDNEEVLGPEVPYMSAIGGLMYLANCTRPDIAFATNLLARYSSSPTRRHWNGIKHIFRYLQGSIDLGLFYPKNSKCVLVGFADAGYLSDPHKARSQTGYVFTIGGTAVSWRSQKQTLVATSSNYAETIALHEACRECVAPVYDSSHTRIKWNITEKEPTKIFEDNSACVTQLKEGYIKSDRTKHIPPRFFSYTQELQKNQEVDIEYIRSSDNAADLFTKALPTTVFKKHVHSIGMRRLQNCEKKRFYLFQGEIMLRYSFS</sequence>
<dbReference type="PANTHER" id="PTHR11439">
    <property type="entry name" value="GAG-POL-RELATED RETROTRANSPOSON"/>
    <property type="match status" value="1"/>
</dbReference>
<reference evidence="3" key="1">
    <citation type="submission" date="2020-01" db="EMBL/GenBank/DDBJ databases">
        <authorList>
            <person name="Mishra B."/>
        </authorList>
    </citation>
    <scope>NUCLEOTIDE SEQUENCE [LARGE SCALE GENOMIC DNA]</scope>
</reference>
<evidence type="ECO:0000259" key="2">
    <source>
        <dbReference type="Pfam" id="PF07727"/>
    </source>
</evidence>
<accession>A0A6D2J7B8</accession>
<feature type="domain" description="Reverse transcriptase Ty1/copia-type" evidence="2">
    <location>
        <begin position="131"/>
        <end position="374"/>
    </location>
</feature>
<keyword evidence="4" id="KW-1185">Reference proteome</keyword>
<comment type="caution">
    <text evidence="3">The sequence shown here is derived from an EMBL/GenBank/DDBJ whole genome shotgun (WGS) entry which is preliminary data.</text>
</comment>
<feature type="compositionally biased region" description="Basic and acidic residues" evidence="1">
    <location>
        <begin position="13"/>
        <end position="27"/>
    </location>
</feature>
<proteinExistence type="predicted"/>
<dbReference type="OrthoDB" id="1712839at2759"/>
<dbReference type="SUPFAM" id="SSF56672">
    <property type="entry name" value="DNA/RNA polymerases"/>
    <property type="match status" value="1"/>
</dbReference>
<dbReference type="AlphaFoldDB" id="A0A6D2J7B8"/>
<name>A0A6D2J7B8_9BRAS</name>
<dbReference type="EMBL" id="CACVBM020001129">
    <property type="protein sequence ID" value="CAA7032939.1"/>
    <property type="molecule type" value="Genomic_DNA"/>
</dbReference>
<evidence type="ECO:0000313" key="3">
    <source>
        <dbReference type="EMBL" id="CAA7032939.1"/>
    </source>
</evidence>
<evidence type="ECO:0000256" key="1">
    <source>
        <dbReference type="SAM" id="MobiDB-lite"/>
    </source>
</evidence>
<dbReference type="Proteomes" id="UP000467841">
    <property type="component" value="Unassembled WGS sequence"/>
</dbReference>
<dbReference type="InterPro" id="IPR013103">
    <property type="entry name" value="RVT_2"/>
</dbReference>
<organism evidence="3 4">
    <name type="scientific">Microthlaspi erraticum</name>
    <dbReference type="NCBI Taxonomy" id="1685480"/>
    <lineage>
        <taxon>Eukaryota</taxon>
        <taxon>Viridiplantae</taxon>
        <taxon>Streptophyta</taxon>
        <taxon>Embryophyta</taxon>
        <taxon>Tracheophyta</taxon>
        <taxon>Spermatophyta</taxon>
        <taxon>Magnoliopsida</taxon>
        <taxon>eudicotyledons</taxon>
        <taxon>Gunneridae</taxon>
        <taxon>Pentapetalae</taxon>
        <taxon>rosids</taxon>
        <taxon>malvids</taxon>
        <taxon>Brassicales</taxon>
        <taxon>Brassicaceae</taxon>
        <taxon>Coluteocarpeae</taxon>
        <taxon>Microthlaspi</taxon>
    </lineage>
</organism>